<dbReference type="EMBL" id="JADKFW010000010">
    <property type="protein sequence ID" value="MBK9718570.1"/>
    <property type="molecule type" value="Genomic_DNA"/>
</dbReference>
<dbReference type="AlphaFoldDB" id="A0A9D7XF68"/>
<gene>
    <name evidence="1" type="ORF">IPO85_13865</name>
</gene>
<evidence type="ECO:0000313" key="2">
    <source>
        <dbReference type="Proteomes" id="UP000808349"/>
    </source>
</evidence>
<comment type="caution">
    <text evidence="1">The sequence shown here is derived from an EMBL/GenBank/DDBJ whole genome shotgun (WGS) entry which is preliminary data.</text>
</comment>
<accession>A0A9D7XF68</accession>
<name>A0A9D7XF68_9BACT</name>
<evidence type="ECO:0000313" key="1">
    <source>
        <dbReference type="EMBL" id="MBK9718570.1"/>
    </source>
</evidence>
<dbReference type="Gene3D" id="2.40.160.130">
    <property type="entry name" value="Capsule assembly protein Wzi"/>
    <property type="match status" value="1"/>
</dbReference>
<proteinExistence type="predicted"/>
<protein>
    <recommendedName>
        <fullName evidence="3">Capsule assembly Wzi family protein</fullName>
    </recommendedName>
</protein>
<organism evidence="1 2">
    <name type="scientific">Candidatus Defluviibacterium haderslevense</name>
    <dbReference type="NCBI Taxonomy" id="2981993"/>
    <lineage>
        <taxon>Bacteria</taxon>
        <taxon>Pseudomonadati</taxon>
        <taxon>Bacteroidota</taxon>
        <taxon>Saprospiria</taxon>
        <taxon>Saprospirales</taxon>
        <taxon>Saprospiraceae</taxon>
        <taxon>Candidatus Defluviibacterium</taxon>
    </lineage>
</organism>
<dbReference type="Proteomes" id="UP000808349">
    <property type="component" value="Unassembled WGS sequence"/>
</dbReference>
<evidence type="ECO:0008006" key="3">
    <source>
        <dbReference type="Google" id="ProtNLM"/>
    </source>
</evidence>
<sequence length="564" mass="65743">MKKLWLLGLFICSHWIIAQDNLIHLNEYYHSILSSEEISNGCLWKHHTSIRPMYQDVLLKDILNDSTSRSSLGSNQTGIKYLIKENANYFVYHRDSNHNNIYYSNKRTSLLKYIYPLPAYFIAYHGKSGYFNINPLLDLKWGFEKDRADPLLMNRRGIRIQGGIDNKVFFTTELIESQSAFLSYVNDYVEEQRTLPGVGFLKPYKSKLFGIQHGYDYLIAEADIHFKASKHIDISFGHGRQFIGSGERSLFLSDFSAPHFYLKLLTTIGRVNYLNCFSELTSESKYFDDADRLLSKKYLAAHYLSYNVTKKWNVGLFESIVFSRKKNFEFQYLNPIILYRSVEQAVGSPDNVMIGLHSNLDLFKSIRLYGQIILDEFVLKQVIIDNQGWWANKYGIQLGFKYVNVASIKNLNLLTELNLVRPYTYSFRDSTANYAHNHQALAHPLGSNFKEWVIKLDYRLGKKWYLQSRNFISTKGLDTLENNFGGNILKPNISHNTDFNNVIGQGEMRFLTHLELNISYALWHNIWLDIDGGIRNTKLNKEPSLTYWFQGGVRMNLDRKRMDF</sequence>
<reference evidence="1 2" key="1">
    <citation type="submission" date="2020-10" db="EMBL/GenBank/DDBJ databases">
        <title>Connecting structure to function with the recovery of over 1000 high-quality activated sludge metagenome-assembled genomes encoding full-length rRNA genes using long-read sequencing.</title>
        <authorList>
            <person name="Singleton C.M."/>
            <person name="Petriglieri F."/>
            <person name="Kristensen J.M."/>
            <person name="Kirkegaard R.H."/>
            <person name="Michaelsen T.Y."/>
            <person name="Andersen M.H."/>
            <person name="Karst S.M."/>
            <person name="Dueholm M.S."/>
            <person name="Nielsen P.H."/>
            <person name="Albertsen M."/>
        </authorList>
    </citation>
    <scope>NUCLEOTIDE SEQUENCE [LARGE SCALE GENOMIC DNA]</scope>
    <source>
        <strain evidence="1">Ribe_18-Q3-R11-54_BAT3C.373</strain>
    </source>
</reference>
<dbReference type="InterPro" id="IPR038636">
    <property type="entry name" value="Wzi_sf"/>
</dbReference>